<dbReference type="InParanoid" id="A0A200R8J4"/>
<reference evidence="2 3" key="1">
    <citation type="journal article" date="2017" name="Mol. Plant">
        <title>The Genome of Medicinal Plant Macleaya cordata Provides New Insights into Benzylisoquinoline Alkaloids Metabolism.</title>
        <authorList>
            <person name="Liu X."/>
            <person name="Liu Y."/>
            <person name="Huang P."/>
            <person name="Ma Y."/>
            <person name="Qing Z."/>
            <person name="Tang Q."/>
            <person name="Cao H."/>
            <person name="Cheng P."/>
            <person name="Zheng Y."/>
            <person name="Yuan Z."/>
            <person name="Zhou Y."/>
            <person name="Liu J."/>
            <person name="Tang Z."/>
            <person name="Zhuo Y."/>
            <person name="Zhang Y."/>
            <person name="Yu L."/>
            <person name="Huang J."/>
            <person name="Yang P."/>
            <person name="Peng Q."/>
            <person name="Zhang J."/>
            <person name="Jiang W."/>
            <person name="Zhang Z."/>
            <person name="Lin K."/>
            <person name="Ro D.K."/>
            <person name="Chen X."/>
            <person name="Xiong X."/>
            <person name="Shang Y."/>
            <person name="Huang S."/>
            <person name="Zeng J."/>
        </authorList>
    </citation>
    <scope>NUCLEOTIDE SEQUENCE [LARGE SCALE GENOMIC DNA]</scope>
    <source>
        <strain evidence="3">cv. BLH2017</strain>
        <tissue evidence="2">Root</tissue>
    </source>
</reference>
<dbReference type="AlphaFoldDB" id="A0A200R8J4"/>
<evidence type="ECO:0000313" key="3">
    <source>
        <dbReference type="Proteomes" id="UP000195402"/>
    </source>
</evidence>
<feature type="region of interest" description="Disordered" evidence="1">
    <location>
        <begin position="13"/>
        <end position="34"/>
    </location>
</feature>
<proteinExistence type="predicted"/>
<comment type="caution">
    <text evidence="2">The sequence shown here is derived from an EMBL/GenBank/DDBJ whole genome shotgun (WGS) entry which is preliminary data.</text>
</comment>
<evidence type="ECO:0000313" key="2">
    <source>
        <dbReference type="EMBL" id="OVA19018.1"/>
    </source>
</evidence>
<sequence>MLEKLGTEVFASVSSSSSKETSSVGVSPHLSVPPPPSQMIASLLDRSWSWALSAIFLGGNKLKGE</sequence>
<organism evidence="2 3">
    <name type="scientific">Macleaya cordata</name>
    <name type="common">Five-seeded plume-poppy</name>
    <name type="synonym">Bocconia cordata</name>
    <dbReference type="NCBI Taxonomy" id="56857"/>
    <lineage>
        <taxon>Eukaryota</taxon>
        <taxon>Viridiplantae</taxon>
        <taxon>Streptophyta</taxon>
        <taxon>Embryophyta</taxon>
        <taxon>Tracheophyta</taxon>
        <taxon>Spermatophyta</taxon>
        <taxon>Magnoliopsida</taxon>
        <taxon>Ranunculales</taxon>
        <taxon>Papaveraceae</taxon>
        <taxon>Papaveroideae</taxon>
        <taxon>Macleaya</taxon>
    </lineage>
</organism>
<dbReference type="EMBL" id="MVGT01000309">
    <property type="protein sequence ID" value="OVA19018.1"/>
    <property type="molecule type" value="Genomic_DNA"/>
</dbReference>
<keyword evidence="3" id="KW-1185">Reference proteome</keyword>
<accession>A0A200R8J4</accession>
<dbReference type="Proteomes" id="UP000195402">
    <property type="component" value="Unassembled WGS sequence"/>
</dbReference>
<protein>
    <submittedName>
        <fullName evidence="2">Uncharacterized protein</fullName>
    </submittedName>
</protein>
<evidence type="ECO:0000256" key="1">
    <source>
        <dbReference type="SAM" id="MobiDB-lite"/>
    </source>
</evidence>
<name>A0A200R8J4_MACCD</name>
<gene>
    <name evidence="2" type="ORF">BVC80_8337g5</name>
</gene>
<feature type="compositionally biased region" description="Low complexity" evidence="1">
    <location>
        <begin position="13"/>
        <end position="30"/>
    </location>
</feature>